<dbReference type="EMBL" id="JAAPAO010000075">
    <property type="protein sequence ID" value="KAF4673815.1"/>
    <property type="molecule type" value="Genomic_DNA"/>
</dbReference>
<name>A0A7J6MQG0_PERCH</name>
<comment type="caution">
    <text evidence="2">The sequence shown here is derived from an EMBL/GenBank/DDBJ whole genome shotgun (WGS) entry which is preliminary data.</text>
</comment>
<keyword evidence="3" id="KW-1185">Reference proteome</keyword>
<dbReference type="CDD" id="cd14279">
    <property type="entry name" value="CUE"/>
    <property type="match status" value="1"/>
</dbReference>
<feature type="compositionally biased region" description="Polar residues" evidence="1">
    <location>
        <begin position="134"/>
        <end position="151"/>
    </location>
</feature>
<evidence type="ECO:0008006" key="4">
    <source>
        <dbReference type="Google" id="ProtNLM"/>
    </source>
</evidence>
<feature type="region of interest" description="Disordered" evidence="1">
    <location>
        <begin position="19"/>
        <end position="60"/>
    </location>
</feature>
<dbReference type="Proteomes" id="UP000591131">
    <property type="component" value="Unassembled WGS sequence"/>
</dbReference>
<evidence type="ECO:0000313" key="3">
    <source>
        <dbReference type="Proteomes" id="UP000591131"/>
    </source>
</evidence>
<dbReference type="PANTHER" id="PTHR31245">
    <property type="entry name" value="UBIQUITIN SYSTEM COMPONENT CUE PROTEIN"/>
    <property type="match status" value="1"/>
</dbReference>
<feature type="region of interest" description="Disordered" evidence="1">
    <location>
        <begin position="105"/>
        <end position="156"/>
    </location>
</feature>
<accession>A0A7J6MQG0</accession>
<evidence type="ECO:0000256" key="1">
    <source>
        <dbReference type="SAM" id="MobiDB-lite"/>
    </source>
</evidence>
<dbReference type="PANTHER" id="PTHR31245:SF20">
    <property type="entry name" value="F18B13.13 PROTEIN"/>
    <property type="match status" value="1"/>
</dbReference>
<evidence type="ECO:0000313" key="2">
    <source>
        <dbReference type="EMBL" id="KAF4673815.1"/>
    </source>
</evidence>
<sequence>MIPHRSSIFSNEVLIAPSPERRSPFASTPGLMHSSGNPKRIRTMQLDSPRPDRPVWDTSRPETFEENLSELQKRFPDINRGIASSILETCNNSVADASISLRQLANASSGPVPTSRAGKRRLESDDEDDEGCTTVEQPLASSSDLSTSVKSGTKRGHDAMVSEHADLTGEQWAERLVLHLQGSPSLAIAKQRACEVLEAYERCVRERAAAESAGSKQEVEELQKKLHRHKTANKVLYRALHILNSRTNHCQDQAGSFGTGTEEPAVVEELRKKLEEAEAALRREKQTTDVLRYHLQQATSLNCVHLGGNGFGRGGGGIY</sequence>
<reference evidence="2 3" key="1">
    <citation type="submission" date="2020-04" db="EMBL/GenBank/DDBJ databases">
        <title>Perkinsus chesapeaki whole genome sequence.</title>
        <authorList>
            <person name="Bogema D.R."/>
        </authorList>
    </citation>
    <scope>NUCLEOTIDE SEQUENCE [LARGE SCALE GENOMIC DNA]</scope>
    <source>
        <strain evidence="2">ATCC PRA-425</strain>
    </source>
</reference>
<gene>
    <name evidence="2" type="ORF">FOL47_010074</name>
</gene>
<proteinExistence type="predicted"/>
<protein>
    <recommendedName>
        <fullName evidence="4">CUE domain-containing protein</fullName>
    </recommendedName>
</protein>
<feature type="compositionally biased region" description="Basic and acidic residues" evidence="1">
    <location>
        <begin position="49"/>
        <end position="60"/>
    </location>
</feature>
<dbReference type="OrthoDB" id="440455at2759"/>
<organism evidence="2 3">
    <name type="scientific">Perkinsus chesapeaki</name>
    <name type="common">Clam parasite</name>
    <name type="synonym">Perkinsus andrewsi</name>
    <dbReference type="NCBI Taxonomy" id="330153"/>
    <lineage>
        <taxon>Eukaryota</taxon>
        <taxon>Sar</taxon>
        <taxon>Alveolata</taxon>
        <taxon>Perkinsozoa</taxon>
        <taxon>Perkinsea</taxon>
        <taxon>Perkinsida</taxon>
        <taxon>Perkinsidae</taxon>
        <taxon>Perkinsus</taxon>
    </lineage>
</organism>
<dbReference type="AlphaFoldDB" id="A0A7J6MQG0"/>